<dbReference type="AlphaFoldDB" id="A0A8D8PWE5"/>
<feature type="compositionally biased region" description="Low complexity" evidence="1">
    <location>
        <begin position="153"/>
        <end position="174"/>
    </location>
</feature>
<reference evidence="3" key="1">
    <citation type="submission" date="2021-05" db="EMBL/GenBank/DDBJ databases">
        <authorList>
            <person name="Alioto T."/>
            <person name="Alioto T."/>
            <person name="Gomez Garrido J."/>
        </authorList>
    </citation>
    <scope>NUCLEOTIDE SEQUENCE</scope>
</reference>
<feature type="chain" id="PRO_5035703380" evidence="2">
    <location>
        <begin position="20"/>
        <end position="213"/>
    </location>
</feature>
<evidence type="ECO:0000256" key="2">
    <source>
        <dbReference type="SAM" id="SignalP"/>
    </source>
</evidence>
<dbReference type="EMBL" id="HBUF01036022">
    <property type="protein sequence ID" value="CAG6616510.1"/>
    <property type="molecule type" value="Transcribed_RNA"/>
</dbReference>
<feature type="region of interest" description="Disordered" evidence="1">
    <location>
        <begin position="73"/>
        <end position="179"/>
    </location>
</feature>
<feature type="compositionally biased region" description="Polar residues" evidence="1">
    <location>
        <begin position="86"/>
        <end position="97"/>
    </location>
</feature>
<evidence type="ECO:0000313" key="3">
    <source>
        <dbReference type="EMBL" id="CAG6616510.1"/>
    </source>
</evidence>
<feature type="signal peptide" evidence="2">
    <location>
        <begin position="1"/>
        <end position="19"/>
    </location>
</feature>
<proteinExistence type="predicted"/>
<protein>
    <submittedName>
        <fullName evidence="3">Uncharacterized protein</fullName>
    </submittedName>
</protein>
<name>A0A8D8PWE5_9HEMI</name>
<keyword evidence="2" id="KW-0732">Signal</keyword>
<feature type="compositionally biased region" description="Low complexity" evidence="1">
    <location>
        <begin position="102"/>
        <end position="122"/>
    </location>
</feature>
<evidence type="ECO:0000256" key="1">
    <source>
        <dbReference type="SAM" id="MobiDB-lite"/>
    </source>
</evidence>
<accession>A0A8D8PWE5</accession>
<dbReference type="EMBL" id="HBUF01036021">
    <property type="protein sequence ID" value="CAG6616508.1"/>
    <property type="molecule type" value="Transcribed_RNA"/>
</dbReference>
<organism evidence="3">
    <name type="scientific">Cacopsylla melanoneura</name>
    <dbReference type="NCBI Taxonomy" id="428564"/>
    <lineage>
        <taxon>Eukaryota</taxon>
        <taxon>Metazoa</taxon>
        <taxon>Ecdysozoa</taxon>
        <taxon>Arthropoda</taxon>
        <taxon>Hexapoda</taxon>
        <taxon>Insecta</taxon>
        <taxon>Pterygota</taxon>
        <taxon>Neoptera</taxon>
        <taxon>Paraneoptera</taxon>
        <taxon>Hemiptera</taxon>
        <taxon>Sternorrhyncha</taxon>
        <taxon>Psylloidea</taxon>
        <taxon>Psyllidae</taxon>
        <taxon>Psyllinae</taxon>
        <taxon>Cacopsylla</taxon>
    </lineage>
</organism>
<sequence length="213" mass="23514">MKVFLLSVVLFQSLLLVRSEDDYFLKNLKHQFAEVPRDVKLFDFLQDENNLRGLLGLHNDMCEQLTNFNELKAKQHRARRDADTTVDANSTTGQDTSAPLGAANVTVDANAASDASTAAPSTAHRRRRDASDSSASTTNTTASSNPADDKDQQQNLNDQQPPADDQGDQQAPAGEANQEAEMQAAGVAYFKQLVLNVIRYILNCLMTYINIFY</sequence>
<feature type="compositionally biased region" description="Low complexity" evidence="1">
    <location>
        <begin position="132"/>
        <end position="145"/>
    </location>
</feature>